<keyword evidence="3" id="KW-1185">Reference proteome</keyword>
<dbReference type="InterPro" id="IPR019201">
    <property type="entry name" value="DUF2065"/>
</dbReference>
<organism evidence="2 3">
    <name type="scientific">Suttonella indologenes</name>
    <dbReference type="NCBI Taxonomy" id="13276"/>
    <lineage>
        <taxon>Bacteria</taxon>
        <taxon>Pseudomonadati</taxon>
        <taxon>Pseudomonadota</taxon>
        <taxon>Gammaproteobacteria</taxon>
        <taxon>Cardiobacteriales</taxon>
        <taxon>Cardiobacteriaceae</taxon>
        <taxon>Suttonella</taxon>
    </lineage>
</organism>
<sequence>MSPWLLAAVIILFFEGAIIAIAPEKWQQTMRQITQLPPAVLRKVGCILVTCAFLLLFLLRWMQS</sequence>
<keyword evidence="1" id="KW-0472">Membrane</keyword>
<dbReference type="AlphaFoldDB" id="A0A380MZA4"/>
<dbReference type="RefSeq" id="WP_172459468.1">
    <property type="nucleotide sequence ID" value="NZ_UHIA01000004.1"/>
</dbReference>
<dbReference type="Pfam" id="PF09838">
    <property type="entry name" value="DUF2065"/>
    <property type="match status" value="1"/>
</dbReference>
<reference evidence="2 3" key="1">
    <citation type="submission" date="2018-06" db="EMBL/GenBank/DDBJ databases">
        <authorList>
            <consortium name="Pathogen Informatics"/>
            <person name="Doyle S."/>
        </authorList>
    </citation>
    <scope>NUCLEOTIDE SEQUENCE [LARGE SCALE GENOMIC DNA]</scope>
    <source>
        <strain evidence="2 3">NCTC10717</strain>
    </source>
</reference>
<gene>
    <name evidence="2" type="ORF">NCTC10717_01671</name>
</gene>
<proteinExistence type="predicted"/>
<evidence type="ECO:0000313" key="2">
    <source>
        <dbReference type="EMBL" id="SUO97889.1"/>
    </source>
</evidence>
<feature type="transmembrane region" description="Helical" evidence="1">
    <location>
        <begin position="44"/>
        <end position="62"/>
    </location>
</feature>
<dbReference type="EMBL" id="UHIA01000004">
    <property type="protein sequence ID" value="SUO97889.1"/>
    <property type="molecule type" value="Genomic_DNA"/>
</dbReference>
<protein>
    <submittedName>
        <fullName evidence="2">Uncharacterized protein conserved in bacteria (DUF2065)</fullName>
    </submittedName>
</protein>
<accession>A0A380MZA4</accession>
<name>A0A380MZA4_9GAMM</name>
<evidence type="ECO:0000256" key="1">
    <source>
        <dbReference type="SAM" id="Phobius"/>
    </source>
</evidence>
<keyword evidence="1" id="KW-0812">Transmembrane</keyword>
<keyword evidence="1" id="KW-1133">Transmembrane helix</keyword>
<feature type="transmembrane region" description="Helical" evidence="1">
    <location>
        <begin position="6"/>
        <end position="23"/>
    </location>
</feature>
<dbReference type="Proteomes" id="UP000254575">
    <property type="component" value="Unassembled WGS sequence"/>
</dbReference>
<evidence type="ECO:0000313" key="3">
    <source>
        <dbReference type="Proteomes" id="UP000254575"/>
    </source>
</evidence>